<evidence type="ECO:0000313" key="3">
    <source>
        <dbReference type="Proteomes" id="UP001431783"/>
    </source>
</evidence>
<protein>
    <submittedName>
        <fullName evidence="2">Uncharacterized protein</fullName>
    </submittedName>
</protein>
<evidence type="ECO:0000256" key="1">
    <source>
        <dbReference type="SAM" id="MobiDB-lite"/>
    </source>
</evidence>
<gene>
    <name evidence="2" type="ORF">WA026_013171</name>
</gene>
<evidence type="ECO:0000313" key="2">
    <source>
        <dbReference type="EMBL" id="KAK9880844.1"/>
    </source>
</evidence>
<feature type="region of interest" description="Disordered" evidence="1">
    <location>
        <begin position="1"/>
        <end position="33"/>
    </location>
</feature>
<organism evidence="2 3">
    <name type="scientific">Henosepilachna vigintioctopunctata</name>
    <dbReference type="NCBI Taxonomy" id="420089"/>
    <lineage>
        <taxon>Eukaryota</taxon>
        <taxon>Metazoa</taxon>
        <taxon>Ecdysozoa</taxon>
        <taxon>Arthropoda</taxon>
        <taxon>Hexapoda</taxon>
        <taxon>Insecta</taxon>
        <taxon>Pterygota</taxon>
        <taxon>Neoptera</taxon>
        <taxon>Endopterygota</taxon>
        <taxon>Coleoptera</taxon>
        <taxon>Polyphaga</taxon>
        <taxon>Cucujiformia</taxon>
        <taxon>Coccinelloidea</taxon>
        <taxon>Coccinellidae</taxon>
        <taxon>Epilachninae</taxon>
        <taxon>Epilachnini</taxon>
        <taxon>Henosepilachna</taxon>
    </lineage>
</organism>
<keyword evidence="3" id="KW-1185">Reference proteome</keyword>
<comment type="caution">
    <text evidence="2">The sequence shown here is derived from an EMBL/GenBank/DDBJ whole genome shotgun (WGS) entry which is preliminary data.</text>
</comment>
<proteinExistence type="predicted"/>
<dbReference type="EMBL" id="JARQZJ010000066">
    <property type="protein sequence ID" value="KAK9880844.1"/>
    <property type="molecule type" value="Genomic_DNA"/>
</dbReference>
<sequence length="76" mass="8794">MTYSSANGDDTEVTQKKENTENTTRLSQTEESEIDSAELWTTGCDLRLTSYPVIRNNYNYVDNLHLVSRNQEDIFK</sequence>
<dbReference type="Proteomes" id="UP001431783">
    <property type="component" value="Unassembled WGS sequence"/>
</dbReference>
<dbReference type="AlphaFoldDB" id="A0AAW1UN41"/>
<name>A0AAW1UN41_9CUCU</name>
<reference evidence="2 3" key="1">
    <citation type="submission" date="2023-03" db="EMBL/GenBank/DDBJ databases">
        <title>Genome insight into feeding habits of ladybird beetles.</title>
        <authorList>
            <person name="Li H.-S."/>
            <person name="Huang Y.-H."/>
            <person name="Pang H."/>
        </authorList>
    </citation>
    <scope>NUCLEOTIDE SEQUENCE [LARGE SCALE GENOMIC DNA]</scope>
    <source>
        <strain evidence="2">SYSU_2023b</strain>
        <tissue evidence="2">Whole body</tissue>
    </source>
</reference>
<accession>A0AAW1UN41</accession>